<organism evidence="8 9">
    <name type="scientific">Candidatus Scalindua japonica</name>
    <dbReference type="NCBI Taxonomy" id="1284222"/>
    <lineage>
        <taxon>Bacteria</taxon>
        <taxon>Pseudomonadati</taxon>
        <taxon>Planctomycetota</taxon>
        <taxon>Candidatus Brocadiia</taxon>
        <taxon>Candidatus Brocadiales</taxon>
        <taxon>Candidatus Scalinduaceae</taxon>
        <taxon>Candidatus Scalindua</taxon>
    </lineage>
</organism>
<dbReference type="Gene3D" id="3.20.20.70">
    <property type="entry name" value="Aldolase class I"/>
    <property type="match status" value="1"/>
</dbReference>
<dbReference type="Pfam" id="PF13186">
    <property type="entry name" value="SPASM"/>
    <property type="match status" value="1"/>
</dbReference>
<dbReference type="OrthoDB" id="7021155at2"/>
<dbReference type="SFLD" id="SFLDS00029">
    <property type="entry name" value="Radical_SAM"/>
    <property type="match status" value="1"/>
</dbReference>
<evidence type="ECO:0000256" key="2">
    <source>
        <dbReference type="ARBA" id="ARBA00022485"/>
    </source>
</evidence>
<keyword evidence="3" id="KW-0949">S-adenosyl-L-methionine</keyword>
<feature type="domain" description="Radical SAM core" evidence="7">
    <location>
        <begin position="25"/>
        <end position="252"/>
    </location>
</feature>
<dbReference type="RefSeq" id="WP_096893660.1">
    <property type="nucleotide sequence ID" value="NZ_BAOS01000010.1"/>
</dbReference>
<dbReference type="EMBL" id="BAOS01000010">
    <property type="protein sequence ID" value="GAX60353.1"/>
    <property type="molecule type" value="Genomic_DNA"/>
</dbReference>
<dbReference type="AlphaFoldDB" id="A0A286TWU4"/>
<keyword evidence="5" id="KW-0408">Iron</keyword>
<dbReference type="GO" id="GO:0003824">
    <property type="term" value="F:catalytic activity"/>
    <property type="evidence" value="ECO:0007669"/>
    <property type="project" value="InterPro"/>
</dbReference>
<evidence type="ECO:0000256" key="4">
    <source>
        <dbReference type="ARBA" id="ARBA00022723"/>
    </source>
</evidence>
<dbReference type="SUPFAM" id="SSF102114">
    <property type="entry name" value="Radical SAM enzymes"/>
    <property type="match status" value="1"/>
</dbReference>
<dbReference type="InterPro" id="IPR050377">
    <property type="entry name" value="Radical_SAM_PqqE_MftC-like"/>
</dbReference>
<dbReference type="InterPro" id="IPR058240">
    <property type="entry name" value="rSAM_sf"/>
</dbReference>
<dbReference type="SFLD" id="SFLDG01067">
    <property type="entry name" value="SPASM/twitch_domain_containing"/>
    <property type="match status" value="1"/>
</dbReference>
<dbReference type="InterPro" id="IPR013785">
    <property type="entry name" value="Aldolase_TIM"/>
</dbReference>
<proteinExistence type="predicted"/>
<dbReference type="CDD" id="cd01335">
    <property type="entry name" value="Radical_SAM"/>
    <property type="match status" value="1"/>
</dbReference>
<dbReference type="SFLD" id="SFLDG01387">
    <property type="entry name" value="BtrN-like_SPASM_domain_contain"/>
    <property type="match status" value="1"/>
</dbReference>
<dbReference type="InterPro" id="IPR034391">
    <property type="entry name" value="AdoMet-like_SPASM_containing"/>
</dbReference>
<evidence type="ECO:0000256" key="6">
    <source>
        <dbReference type="ARBA" id="ARBA00023014"/>
    </source>
</evidence>
<dbReference type="Proteomes" id="UP000218542">
    <property type="component" value="Unassembled WGS sequence"/>
</dbReference>
<evidence type="ECO:0000259" key="7">
    <source>
        <dbReference type="PROSITE" id="PS51918"/>
    </source>
</evidence>
<evidence type="ECO:0000313" key="9">
    <source>
        <dbReference type="Proteomes" id="UP000218542"/>
    </source>
</evidence>
<keyword evidence="6" id="KW-0411">Iron-sulfur</keyword>
<reference evidence="9" key="1">
    <citation type="journal article" date="2017" name="Environ. Microbiol. Rep.">
        <title>Genetic Diversity of Marine Anaerobic Ammonium-Oxidizing Bacteria as Revealed by Genomic and Proteomic Analyses of 'Candidatus Scalindua japonica'.</title>
        <authorList>
            <person name="Oshiki M."/>
            <person name="Mizuto K."/>
            <person name="Kimura Z."/>
            <person name="Kindaichi T."/>
            <person name="Satoh H."/>
            <person name="Okabe S."/>
        </authorList>
    </citation>
    <scope>NUCLEOTIDE SEQUENCE [LARGE SCALE GENOMIC DNA]</scope>
    <source>
        <strain evidence="9">husup-a2</strain>
    </source>
</reference>
<comment type="caution">
    <text evidence="8">The sequence shown here is derived from an EMBL/GenBank/DDBJ whole genome shotgun (WGS) entry which is preliminary data.</text>
</comment>
<dbReference type="Pfam" id="PF04055">
    <property type="entry name" value="Radical_SAM"/>
    <property type="match status" value="1"/>
</dbReference>
<dbReference type="GO" id="GO:0046872">
    <property type="term" value="F:metal ion binding"/>
    <property type="evidence" value="ECO:0007669"/>
    <property type="project" value="UniProtKB-KW"/>
</dbReference>
<dbReference type="InterPro" id="IPR007197">
    <property type="entry name" value="rSAM"/>
</dbReference>
<gene>
    <name evidence="8" type="ORF">SCALIN_C10_0113</name>
</gene>
<keyword evidence="4" id="KW-0479">Metal-binding</keyword>
<dbReference type="PANTHER" id="PTHR11228:SF34">
    <property type="entry name" value="TUNGSTEN-CONTAINING ALDEHYDE FERREDOXIN OXIDOREDUCTASE COFACTOR MODIFYING PROTEIN"/>
    <property type="match status" value="1"/>
</dbReference>
<keyword evidence="2" id="KW-0004">4Fe-4S</keyword>
<evidence type="ECO:0000313" key="8">
    <source>
        <dbReference type="EMBL" id="GAX60353.1"/>
    </source>
</evidence>
<name>A0A286TWU4_9BACT</name>
<evidence type="ECO:0000256" key="1">
    <source>
        <dbReference type="ARBA" id="ARBA00001966"/>
    </source>
</evidence>
<accession>A0A286TWU4</accession>
<dbReference type="PANTHER" id="PTHR11228">
    <property type="entry name" value="RADICAL SAM DOMAIN PROTEIN"/>
    <property type="match status" value="1"/>
</dbReference>
<dbReference type="CDD" id="cd21109">
    <property type="entry name" value="SPASM"/>
    <property type="match status" value="1"/>
</dbReference>
<dbReference type="PROSITE" id="PS51918">
    <property type="entry name" value="RADICAL_SAM"/>
    <property type="match status" value="1"/>
</dbReference>
<protein>
    <submittedName>
        <fullName evidence="8">Fe-S oxidoreductase</fullName>
    </submittedName>
</protein>
<dbReference type="GO" id="GO:0051536">
    <property type="term" value="F:iron-sulfur cluster binding"/>
    <property type="evidence" value="ECO:0007669"/>
    <property type="project" value="UniProtKB-KW"/>
</dbReference>
<evidence type="ECO:0000256" key="5">
    <source>
        <dbReference type="ARBA" id="ARBA00023004"/>
    </source>
</evidence>
<comment type="cofactor">
    <cofactor evidence="1">
        <name>[4Fe-4S] cluster</name>
        <dbReference type="ChEBI" id="CHEBI:49883"/>
    </cofactor>
</comment>
<dbReference type="InterPro" id="IPR023885">
    <property type="entry name" value="4Fe4S-binding_SPASM_dom"/>
</dbReference>
<sequence length="363" mass="41327">MITMKSILHSLSSFCLPGKVLTSPLDKPERMHLNLTSACNIHCIICRWGDKKSYPKGVFLSKDVIDKLITETFDSLRELRIDSAGENLLSSHFAHVLSEATKRNVPIFISTNGTILNERNAEVICNSSVKNMQISIDSPVKETLELLRSGAGYENVIKGAETIVKARRKTDNNKKPHIDFHAALFKSNLEQVPDLLRLAKRTGIDGVTVAFGFIHEHMNPDWSIFWEKTRTKIVIAKSLLLSKILGIHFSAPINFLKIFGKYKSNNYCNYLFESTYIEPSGKVSPCCIGRYDLGDLNHSSFSDIWSGKRYSELRRTYNTDTPVYNKCASCYITGYWDPDDYKTYFHPSHWKYVEKKSNKIHPG</sequence>
<evidence type="ECO:0000256" key="3">
    <source>
        <dbReference type="ARBA" id="ARBA00022691"/>
    </source>
</evidence>
<keyword evidence="9" id="KW-1185">Reference proteome</keyword>